<gene>
    <name evidence="1" type="ORF">J3Q64DRAFT_1642163</name>
</gene>
<comment type="caution">
    <text evidence="1">The sequence shown here is derived from an EMBL/GenBank/DDBJ whole genome shotgun (WGS) entry which is preliminary data.</text>
</comment>
<accession>A0ABR3AWD3</accession>
<name>A0ABR3AWD3_PHYBL</name>
<proteinExistence type="predicted"/>
<protein>
    <submittedName>
        <fullName evidence="1">Uncharacterized protein</fullName>
    </submittedName>
</protein>
<evidence type="ECO:0000313" key="2">
    <source>
        <dbReference type="Proteomes" id="UP001448207"/>
    </source>
</evidence>
<organism evidence="1 2">
    <name type="scientific">Phycomyces blakesleeanus</name>
    <dbReference type="NCBI Taxonomy" id="4837"/>
    <lineage>
        <taxon>Eukaryota</taxon>
        <taxon>Fungi</taxon>
        <taxon>Fungi incertae sedis</taxon>
        <taxon>Mucoromycota</taxon>
        <taxon>Mucoromycotina</taxon>
        <taxon>Mucoromycetes</taxon>
        <taxon>Mucorales</taxon>
        <taxon>Phycomycetaceae</taxon>
        <taxon>Phycomyces</taxon>
    </lineage>
</organism>
<feature type="non-terminal residue" evidence="1">
    <location>
        <position position="1"/>
    </location>
</feature>
<keyword evidence="2" id="KW-1185">Reference proteome</keyword>
<dbReference type="Proteomes" id="UP001448207">
    <property type="component" value="Unassembled WGS sequence"/>
</dbReference>
<reference evidence="1 2" key="1">
    <citation type="submission" date="2024-04" db="EMBL/GenBank/DDBJ databases">
        <title>Symmetric and asymmetric DNA N6-adenine methylation regulates different biological responses in Mucorales.</title>
        <authorList>
            <consortium name="Lawrence Berkeley National Laboratory"/>
            <person name="Lax C."/>
            <person name="Mondo S.J."/>
            <person name="Osorio-Concepcion M."/>
            <person name="Muszewska A."/>
            <person name="Corrochano-Luque M."/>
            <person name="Gutierrez G."/>
            <person name="Riley R."/>
            <person name="Lipzen A."/>
            <person name="Guo J."/>
            <person name="Hundley H."/>
            <person name="Amirebrahimi M."/>
            <person name="Ng V."/>
            <person name="Lorenzo-Gutierrez D."/>
            <person name="Binder U."/>
            <person name="Yang J."/>
            <person name="Song Y."/>
            <person name="Canovas D."/>
            <person name="Navarro E."/>
            <person name="Freitag M."/>
            <person name="Gabaldon T."/>
            <person name="Grigoriev I.V."/>
            <person name="Corrochano L.M."/>
            <person name="Nicolas F.E."/>
            <person name="Garre V."/>
        </authorList>
    </citation>
    <scope>NUCLEOTIDE SEQUENCE [LARGE SCALE GENOMIC DNA]</scope>
    <source>
        <strain evidence="1 2">L51</strain>
    </source>
</reference>
<evidence type="ECO:0000313" key="1">
    <source>
        <dbReference type="EMBL" id="KAL0083076.1"/>
    </source>
</evidence>
<dbReference type="EMBL" id="JBCLYO010000014">
    <property type="protein sequence ID" value="KAL0083076.1"/>
    <property type="molecule type" value="Genomic_DNA"/>
</dbReference>
<sequence>EIVPNENSRIMFENLIRSNRLLTYLLFYRRKSLKKEIELKSEHLDIEEVRLIYKLLSLNSCRKSVFMARQRTPEIIAHILTNGGSEYYRNMRRNKNKKKKKKYMEVYRWQKYESQKKFEYIETLAYEEDRTRVLLIVLGDVMFGKDLVKRKRNRRGVISKLFAT</sequence>